<dbReference type="Pfam" id="PF13875">
    <property type="entry name" value="DUF4202"/>
    <property type="match status" value="1"/>
</dbReference>
<dbReference type="SUPFAM" id="SSF109604">
    <property type="entry name" value="HD-domain/PDEase-like"/>
    <property type="match status" value="1"/>
</dbReference>
<dbReference type="Proteomes" id="UP001589774">
    <property type="component" value="Unassembled WGS sequence"/>
</dbReference>
<comment type="caution">
    <text evidence="1">The sequence shown here is derived from an EMBL/GenBank/DDBJ whole genome shotgun (WGS) entry which is preliminary data.</text>
</comment>
<dbReference type="RefSeq" id="WP_130855959.1">
    <property type="nucleotide sequence ID" value="NZ_JBHLWO010000002.1"/>
</dbReference>
<protein>
    <submittedName>
        <fullName evidence="1">DUF4202 domain-containing protein</fullName>
    </submittedName>
</protein>
<evidence type="ECO:0000313" key="2">
    <source>
        <dbReference type="Proteomes" id="UP001589774"/>
    </source>
</evidence>
<reference evidence="1 2" key="1">
    <citation type="submission" date="2024-09" db="EMBL/GenBank/DDBJ databases">
        <authorList>
            <person name="Sun Q."/>
            <person name="Mori K."/>
        </authorList>
    </citation>
    <scope>NUCLEOTIDE SEQUENCE [LARGE SCALE GENOMIC DNA]</scope>
    <source>
        <strain evidence="1 2">CCM 7765</strain>
    </source>
</reference>
<dbReference type="EMBL" id="JBHLWO010000002">
    <property type="protein sequence ID" value="MFC0319418.1"/>
    <property type="molecule type" value="Genomic_DNA"/>
</dbReference>
<name>A0ABV6HKK7_9SPHI</name>
<organism evidence="1 2">
    <name type="scientific">Olivibacter oleidegradans</name>
    <dbReference type="NCBI Taxonomy" id="760123"/>
    <lineage>
        <taxon>Bacteria</taxon>
        <taxon>Pseudomonadati</taxon>
        <taxon>Bacteroidota</taxon>
        <taxon>Sphingobacteriia</taxon>
        <taxon>Sphingobacteriales</taxon>
        <taxon>Sphingobacteriaceae</taxon>
        <taxon>Olivibacter</taxon>
    </lineage>
</organism>
<dbReference type="PANTHER" id="PTHR41729:SF1">
    <property type="entry name" value="GLUTAMYL-TRNA SYNTHETASE"/>
    <property type="match status" value="1"/>
</dbReference>
<sequence length="195" mass="22948">MNDKLQQAFDLFDAYNKRDPNRIIWEGQSFPQEYFLAIKLHDWIKKLDPQAEETLLLASRCQHIGRWEIPRESYAPDREGYLKWRKELAIYHAKKASEILKEVGYSTDQINAVQNIILKKKIKVNSAVQTMENALCLVFLAYQYEEFYPKHRDKIVNILKKSLLKMDAHGHSFALSLPYSPDGHEYIKEALKLIH</sequence>
<dbReference type="InterPro" id="IPR025255">
    <property type="entry name" value="DUF4202"/>
</dbReference>
<accession>A0ABV6HKK7</accession>
<keyword evidence="2" id="KW-1185">Reference proteome</keyword>
<evidence type="ECO:0000313" key="1">
    <source>
        <dbReference type="EMBL" id="MFC0319418.1"/>
    </source>
</evidence>
<proteinExistence type="predicted"/>
<dbReference type="PANTHER" id="PTHR41729">
    <property type="entry name" value="GLUTAMYL-TRNA SYNTHETASE"/>
    <property type="match status" value="1"/>
</dbReference>
<gene>
    <name evidence="1" type="ORF">ACFFI0_13950</name>
</gene>